<dbReference type="STRING" id="1156985.SAMN04488118_1165"/>
<sequence>MTKTFTIVEQAKRAVTQLYRVSRGREIAALEAKLAQLSPDELVQAESDCATTMRSEASKRCLWGLTDRAVKRSPLLVSCSGDGYFREKALRAMTTKPDDLVTVVFLLVRSNDWVPQVRQIAMDRLVVLLPQLNVVQLRRLLPFVLLRMQSWQRGAGSAIKALRQHPDWAETIYTFFLEADRGPLSRMMRAEMQFETLDPYLFKLATQAHSTQVRAVATAVLLNGEVKWLVGWRKRWISKGENFYRWEPVVETRPYGVTPEVALRVLLTAGRGTTSLRKLAADTFIRLGPQIAPELATTLQDDRIPSVRRRMEFMTRKWVNKETLMTG</sequence>
<accession>A0A1G5RG31</accession>
<dbReference type="EMBL" id="FMWG01000016">
    <property type="protein sequence ID" value="SCZ73023.1"/>
    <property type="molecule type" value="Genomic_DNA"/>
</dbReference>
<name>A0A1G5RG31_9RHOB</name>
<dbReference type="Proteomes" id="UP000198767">
    <property type="component" value="Unassembled WGS sequence"/>
</dbReference>
<reference evidence="1 2" key="1">
    <citation type="submission" date="2016-10" db="EMBL/GenBank/DDBJ databases">
        <authorList>
            <person name="de Groot N.N."/>
        </authorList>
    </citation>
    <scope>NUCLEOTIDE SEQUENCE [LARGE SCALE GENOMIC DNA]</scope>
    <source>
        <strain evidence="1 2">U95</strain>
    </source>
</reference>
<gene>
    <name evidence="1" type="ORF">SAMN04488118_1165</name>
</gene>
<dbReference type="AlphaFoldDB" id="A0A1G5RG31"/>
<protein>
    <submittedName>
        <fullName evidence="1">Uncharacterized protein</fullName>
    </submittedName>
</protein>
<dbReference type="RefSeq" id="WP_090221013.1">
    <property type="nucleotide sequence ID" value="NZ_FMWG01000016.1"/>
</dbReference>
<evidence type="ECO:0000313" key="2">
    <source>
        <dbReference type="Proteomes" id="UP000198767"/>
    </source>
</evidence>
<evidence type="ECO:0000313" key="1">
    <source>
        <dbReference type="EMBL" id="SCZ73023.1"/>
    </source>
</evidence>
<dbReference type="OrthoDB" id="7364954at2"/>
<organism evidence="1 2">
    <name type="scientific">Epibacterium ulvae</name>
    <dbReference type="NCBI Taxonomy" id="1156985"/>
    <lineage>
        <taxon>Bacteria</taxon>
        <taxon>Pseudomonadati</taxon>
        <taxon>Pseudomonadota</taxon>
        <taxon>Alphaproteobacteria</taxon>
        <taxon>Rhodobacterales</taxon>
        <taxon>Roseobacteraceae</taxon>
        <taxon>Epibacterium</taxon>
    </lineage>
</organism>
<keyword evidence="2" id="KW-1185">Reference proteome</keyword>
<proteinExistence type="predicted"/>